<feature type="domain" description="ABC transporter" evidence="5">
    <location>
        <begin position="42"/>
        <end position="278"/>
    </location>
</feature>
<sequence length="315" mass="33936">MTELPGQTATPTDANGQDAGDQDASSSSLGTESGIDLDDALIRVEGLRFTRGEREIFSGIELKVPRGKITAIMGPSGTGKTTLLKLIGGQLTPSAGRVEIAGQHVHGLSRRELFRMRRRMGMLFQSGALFSDLSVFENVAFPLRVHTDLPDAMIRDIVLIKLESVGLRGARELMPAELSGGMTRRVALARAIALDPDLIMYDEPFAGQDPISMGVLVNLIRRLNDALDMTALVVSHDIKETLTIADYVYVIADGKVMAQGTPAELNADADPRVAQFIHGKPDGPVPFHYPAPDFEGDILDGRESSAESSGRRQSS</sequence>
<dbReference type="Gene3D" id="3.40.50.300">
    <property type="entry name" value="P-loop containing nucleotide triphosphate hydrolases"/>
    <property type="match status" value="1"/>
</dbReference>
<dbReference type="PANTHER" id="PTHR43023:SF6">
    <property type="entry name" value="INTERMEMBRANE PHOSPHOLIPID TRANSPORT SYSTEM ATP-BINDING PROTEIN MLAF"/>
    <property type="match status" value="1"/>
</dbReference>
<dbReference type="OrthoDB" id="9802264at2"/>
<dbReference type="RefSeq" id="WP_024951332.1">
    <property type="nucleotide sequence ID" value="NZ_CAWOWR010000001.1"/>
</dbReference>
<name>A0A558HXT6_9GAMM</name>
<dbReference type="SMART" id="SM00382">
    <property type="entry name" value="AAA"/>
    <property type="match status" value="1"/>
</dbReference>
<dbReference type="EMBL" id="VNFH01000001">
    <property type="protein sequence ID" value="TVU73925.1"/>
    <property type="molecule type" value="Genomic_DNA"/>
</dbReference>
<feature type="compositionally biased region" description="Low complexity" evidence="4">
    <location>
        <begin position="13"/>
        <end position="28"/>
    </location>
</feature>
<reference evidence="6 7" key="1">
    <citation type="submission" date="2019-07" db="EMBL/GenBank/DDBJ databases">
        <title>Diversity of Bacteria from Kongsfjorden, Arctic.</title>
        <authorList>
            <person name="Yu Y."/>
        </authorList>
    </citation>
    <scope>NUCLEOTIDE SEQUENCE [LARGE SCALE GENOMIC DNA]</scope>
    <source>
        <strain evidence="6 7">SM1923</strain>
    </source>
</reference>
<gene>
    <name evidence="6" type="ORF">FQP86_02370</name>
</gene>
<evidence type="ECO:0000256" key="1">
    <source>
        <dbReference type="ARBA" id="ARBA00022448"/>
    </source>
</evidence>
<proteinExistence type="predicted"/>
<dbReference type="STRING" id="553385.GCA_000591415_01070"/>
<evidence type="ECO:0000256" key="3">
    <source>
        <dbReference type="ARBA" id="ARBA00022840"/>
    </source>
</evidence>
<feature type="region of interest" description="Disordered" evidence="4">
    <location>
        <begin position="1"/>
        <end position="32"/>
    </location>
</feature>
<accession>A0A558HXT6</accession>
<dbReference type="InterPro" id="IPR027417">
    <property type="entry name" value="P-loop_NTPase"/>
</dbReference>
<evidence type="ECO:0000313" key="7">
    <source>
        <dbReference type="Proteomes" id="UP000319941"/>
    </source>
</evidence>
<dbReference type="Pfam" id="PF00005">
    <property type="entry name" value="ABC_tran"/>
    <property type="match status" value="1"/>
</dbReference>
<feature type="compositionally biased region" description="Polar residues" evidence="4">
    <location>
        <begin position="1"/>
        <end position="12"/>
    </location>
</feature>
<evidence type="ECO:0000259" key="5">
    <source>
        <dbReference type="PROSITE" id="PS50893"/>
    </source>
</evidence>
<keyword evidence="2" id="KW-0547">Nucleotide-binding</keyword>
<comment type="caution">
    <text evidence="6">The sequence shown here is derived from an EMBL/GenBank/DDBJ whole genome shotgun (WGS) entry which is preliminary data.</text>
</comment>
<evidence type="ECO:0000256" key="2">
    <source>
        <dbReference type="ARBA" id="ARBA00022741"/>
    </source>
</evidence>
<organism evidence="6 7">
    <name type="scientific">Cobetia crustatorum</name>
    <dbReference type="NCBI Taxonomy" id="553385"/>
    <lineage>
        <taxon>Bacteria</taxon>
        <taxon>Pseudomonadati</taxon>
        <taxon>Pseudomonadota</taxon>
        <taxon>Gammaproteobacteria</taxon>
        <taxon>Oceanospirillales</taxon>
        <taxon>Halomonadaceae</taxon>
        <taxon>Cobetia</taxon>
    </lineage>
</organism>
<dbReference type="InterPro" id="IPR003593">
    <property type="entry name" value="AAA+_ATPase"/>
</dbReference>
<keyword evidence="7" id="KW-1185">Reference proteome</keyword>
<feature type="region of interest" description="Disordered" evidence="4">
    <location>
        <begin position="289"/>
        <end position="315"/>
    </location>
</feature>
<dbReference type="InterPro" id="IPR003439">
    <property type="entry name" value="ABC_transporter-like_ATP-bd"/>
</dbReference>
<protein>
    <submittedName>
        <fullName evidence="6">ATP-binding cassette domain-containing protein</fullName>
    </submittedName>
</protein>
<dbReference type="PROSITE" id="PS50893">
    <property type="entry name" value="ABC_TRANSPORTER_2"/>
    <property type="match status" value="1"/>
</dbReference>
<dbReference type="CDD" id="cd03261">
    <property type="entry name" value="ABC_Org_Solvent_Resistant"/>
    <property type="match status" value="1"/>
</dbReference>
<dbReference type="GO" id="GO:0016887">
    <property type="term" value="F:ATP hydrolysis activity"/>
    <property type="evidence" value="ECO:0007669"/>
    <property type="project" value="InterPro"/>
</dbReference>
<dbReference type="Proteomes" id="UP000319941">
    <property type="component" value="Unassembled WGS sequence"/>
</dbReference>
<keyword evidence="1" id="KW-0813">Transport</keyword>
<evidence type="ECO:0000256" key="4">
    <source>
        <dbReference type="SAM" id="MobiDB-lite"/>
    </source>
</evidence>
<keyword evidence="3 6" id="KW-0067">ATP-binding</keyword>
<dbReference type="AlphaFoldDB" id="A0A558HXT6"/>
<dbReference type="SUPFAM" id="SSF52540">
    <property type="entry name" value="P-loop containing nucleoside triphosphate hydrolases"/>
    <property type="match status" value="1"/>
</dbReference>
<feature type="compositionally biased region" description="Low complexity" evidence="4">
    <location>
        <begin position="306"/>
        <end position="315"/>
    </location>
</feature>
<dbReference type="GO" id="GO:0005524">
    <property type="term" value="F:ATP binding"/>
    <property type="evidence" value="ECO:0007669"/>
    <property type="project" value="UniProtKB-KW"/>
</dbReference>
<evidence type="ECO:0000313" key="6">
    <source>
        <dbReference type="EMBL" id="TVU73925.1"/>
    </source>
</evidence>
<dbReference type="PANTHER" id="PTHR43023">
    <property type="entry name" value="PROTEIN TRIGALACTOSYLDIACYLGLYCEROL 3, CHLOROPLASTIC"/>
    <property type="match status" value="1"/>
</dbReference>